<evidence type="ECO:0000256" key="1">
    <source>
        <dbReference type="ARBA" id="ARBA00023125"/>
    </source>
</evidence>
<evidence type="ECO:0000313" key="3">
    <source>
        <dbReference type="EMBL" id="SCD20613.1"/>
    </source>
</evidence>
<dbReference type="AlphaFoldDB" id="A0A1R3SWF0"/>
<evidence type="ECO:0000313" key="4">
    <source>
        <dbReference type="Proteomes" id="UP000187464"/>
    </source>
</evidence>
<dbReference type="EMBL" id="LT605205">
    <property type="protein sequence ID" value="SCD20613.1"/>
    <property type="molecule type" value="Genomic_DNA"/>
</dbReference>
<dbReference type="SUPFAM" id="SSF47413">
    <property type="entry name" value="lambda repressor-like DNA-binding domains"/>
    <property type="match status" value="1"/>
</dbReference>
<accession>A0A1R3SWF0</accession>
<proteinExistence type="predicted"/>
<dbReference type="CDD" id="cd00093">
    <property type="entry name" value="HTH_XRE"/>
    <property type="match status" value="1"/>
</dbReference>
<gene>
    <name evidence="3" type="ORF">PSM36_1796</name>
</gene>
<dbReference type="InterPro" id="IPR050807">
    <property type="entry name" value="TransReg_Diox_bact_type"/>
</dbReference>
<feature type="domain" description="HTH cro/C1-type" evidence="2">
    <location>
        <begin position="47"/>
        <end position="101"/>
    </location>
</feature>
<dbReference type="Gene3D" id="1.10.260.40">
    <property type="entry name" value="lambda repressor-like DNA-binding domains"/>
    <property type="match status" value="1"/>
</dbReference>
<dbReference type="GO" id="GO:0003700">
    <property type="term" value="F:DNA-binding transcription factor activity"/>
    <property type="evidence" value="ECO:0007669"/>
    <property type="project" value="TreeGrafter"/>
</dbReference>
<dbReference type="PANTHER" id="PTHR46797:SF1">
    <property type="entry name" value="METHYLPHOSPHONATE SYNTHASE"/>
    <property type="match status" value="1"/>
</dbReference>
<sequence>MQTKKHTNNHQIVDYDAVLDAKFGKVGTQEREAFRREAYAYYMGQIIYNARKSEKVTQAELASRIGVNKSYISKIENGDIEPGSGTFYRIIDALGLRFEITKKIC</sequence>
<dbReference type="PROSITE" id="PS50943">
    <property type="entry name" value="HTH_CROC1"/>
    <property type="match status" value="1"/>
</dbReference>
<dbReference type="InterPro" id="IPR010982">
    <property type="entry name" value="Lambda_DNA-bd_dom_sf"/>
</dbReference>
<keyword evidence="1" id="KW-0238">DNA-binding</keyword>
<dbReference type="Proteomes" id="UP000187464">
    <property type="component" value="Chromosome I"/>
</dbReference>
<evidence type="ECO:0000259" key="2">
    <source>
        <dbReference type="PROSITE" id="PS50943"/>
    </source>
</evidence>
<dbReference type="PANTHER" id="PTHR46797">
    <property type="entry name" value="HTH-TYPE TRANSCRIPTIONAL REGULATOR"/>
    <property type="match status" value="1"/>
</dbReference>
<protein>
    <submittedName>
        <fullName evidence="3">Helix-turn-helix XRE-family like proteins</fullName>
    </submittedName>
</protein>
<keyword evidence="4" id="KW-1185">Reference proteome</keyword>
<dbReference type="KEGG" id="psac:PSM36_1796"/>
<reference evidence="3 4" key="1">
    <citation type="submission" date="2016-08" db="EMBL/GenBank/DDBJ databases">
        <authorList>
            <person name="Seilhamer J.J."/>
        </authorList>
    </citation>
    <scope>NUCLEOTIDE SEQUENCE [LARGE SCALE GENOMIC DNA]</scope>
    <source>
        <strain evidence="3">M3/6</strain>
    </source>
</reference>
<dbReference type="GO" id="GO:0003677">
    <property type="term" value="F:DNA binding"/>
    <property type="evidence" value="ECO:0007669"/>
    <property type="project" value="UniProtKB-KW"/>
</dbReference>
<organism evidence="3 4">
    <name type="scientific">Proteiniphilum saccharofermentans</name>
    <dbReference type="NCBI Taxonomy" id="1642647"/>
    <lineage>
        <taxon>Bacteria</taxon>
        <taxon>Pseudomonadati</taxon>
        <taxon>Bacteroidota</taxon>
        <taxon>Bacteroidia</taxon>
        <taxon>Bacteroidales</taxon>
        <taxon>Dysgonomonadaceae</taxon>
        <taxon>Proteiniphilum</taxon>
    </lineage>
</organism>
<dbReference type="SMART" id="SM00530">
    <property type="entry name" value="HTH_XRE"/>
    <property type="match status" value="1"/>
</dbReference>
<dbReference type="GO" id="GO:0005829">
    <property type="term" value="C:cytosol"/>
    <property type="evidence" value="ECO:0007669"/>
    <property type="project" value="TreeGrafter"/>
</dbReference>
<dbReference type="Pfam" id="PF01381">
    <property type="entry name" value="HTH_3"/>
    <property type="match status" value="1"/>
</dbReference>
<name>A0A1R3SWF0_9BACT</name>
<dbReference type="InterPro" id="IPR001387">
    <property type="entry name" value="Cro/C1-type_HTH"/>
</dbReference>
<dbReference type="STRING" id="1642647.PSM36_1796"/>